<sequence>MKLMLLLMLALPVNVKAVFVFFCLFFFRISLLEQAVPKIPLNRSTDQPLPSHLVNRVKRSGVYTRKLGHTNLEWQWWTGSLPNGAVAIYNDYEKRTDYVCKDGCEVGFYNSGMGPYCHYPFALKEFRGTDFEILVNKDNFEFLEWKDGSWGSVPKNSVPTCSGSRTIYVGKNKYGLGKVHTEHQRFYLPWQGKEYWYNHYQVLTYDTEISSEQISDVKYKLDAAKIFKNSPQTMHQSTVTNNECHKITKKVTLSKETQVTQTWESSFSITKGVTASITAQLPVVSASVELSLQTTFQVTNGLSHSEVTTHSVDVELTVLPNHFCRVKMVGYKYKADIPFTARVTRKYRNGETKWEYISGTYKGVQVGDVRAVVDRCQPIPNAKPCKIKVI</sequence>
<dbReference type="GeneTree" id="ENSGT00400000024875"/>
<dbReference type="PANTHER" id="PTHR31649:SF1">
    <property type="entry name" value="FARNESOIC ACID O-METHYL TRANSFERASE DOMAIN-CONTAINING PROTEIN"/>
    <property type="match status" value="1"/>
</dbReference>
<dbReference type="Proteomes" id="UP000265040">
    <property type="component" value="Chromosome 9"/>
</dbReference>
<organism evidence="1 2">
    <name type="scientific">Anabas testudineus</name>
    <name type="common">Climbing perch</name>
    <name type="synonym">Anthias testudineus</name>
    <dbReference type="NCBI Taxonomy" id="64144"/>
    <lineage>
        <taxon>Eukaryota</taxon>
        <taxon>Metazoa</taxon>
        <taxon>Chordata</taxon>
        <taxon>Craniata</taxon>
        <taxon>Vertebrata</taxon>
        <taxon>Euteleostomi</taxon>
        <taxon>Actinopterygii</taxon>
        <taxon>Neopterygii</taxon>
        <taxon>Teleostei</taxon>
        <taxon>Neoteleostei</taxon>
        <taxon>Acanthomorphata</taxon>
        <taxon>Anabantaria</taxon>
        <taxon>Anabantiformes</taxon>
        <taxon>Anabantoidei</taxon>
        <taxon>Anabantidae</taxon>
        <taxon>Anabas</taxon>
    </lineage>
</organism>
<dbReference type="OrthoDB" id="1925699at2759"/>
<reference evidence="1" key="2">
    <citation type="submission" date="2025-08" db="UniProtKB">
        <authorList>
            <consortium name="Ensembl"/>
        </authorList>
    </citation>
    <scope>IDENTIFICATION</scope>
</reference>
<evidence type="ECO:0000313" key="1">
    <source>
        <dbReference type="Ensembl" id="ENSATEP00000014745.2"/>
    </source>
</evidence>
<proteinExistence type="predicted"/>
<dbReference type="PANTHER" id="PTHR31649">
    <property type="entry name" value="AGAP009604-PA"/>
    <property type="match status" value="1"/>
</dbReference>
<reference evidence="1" key="1">
    <citation type="submission" date="2021-04" db="EMBL/GenBank/DDBJ databases">
        <authorList>
            <consortium name="Wellcome Sanger Institute Data Sharing"/>
        </authorList>
    </citation>
    <scope>NUCLEOTIDE SEQUENCE [LARGE SCALE GENOMIC DNA]</scope>
</reference>
<dbReference type="CDD" id="cd20220">
    <property type="entry name" value="PFM_natterin-3-like"/>
    <property type="match status" value="1"/>
</dbReference>
<dbReference type="Gene3D" id="2.170.15.10">
    <property type="entry name" value="Proaerolysin, chain A, domain 3"/>
    <property type="match status" value="1"/>
</dbReference>
<dbReference type="InterPro" id="IPR006616">
    <property type="entry name" value="DM9_repeat"/>
</dbReference>
<reference evidence="1" key="3">
    <citation type="submission" date="2025-09" db="UniProtKB">
        <authorList>
            <consortium name="Ensembl"/>
        </authorList>
    </citation>
    <scope>IDENTIFICATION</scope>
</reference>
<name>A0A3Q1I3I9_ANATE</name>
<dbReference type="SMART" id="SM00696">
    <property type="entry name" value="DM9"/>
    <property type="match status" value="1"/>
</dbReference>
<accession>A0A3Q1I3I9</accession>
<keyword evidence="2" id="KW-1185">Reference proteome</keyword>
<dbReference type="AlphaFoldDB" id="A0A3Q1I3I9"/>
<dbReference type="Pfam" id="PF11901">
    <property type="entry name" value="DM9"/>
    <property type="match status" value="1"/>
</dbReference>
<dbReference type="Ensembl" id="ENSATET00000014979.2">
    <property type="protein sequence ID" value="ENSATEP00000014745.2"/>
    <property type="gene ID" value="ENSATEG00000026173.1"/>
</dbReference>
<dbReference type="SUPFAM" id="SSF56973">
    <property type="entry name" value="Aerolisin/ETX pore-forming domain"/>
    <property type="match status" value="1"/>
</dbReference>
<evidence type="ECO:0000313" key="2">
    <source>
        <dbReference type="Proteomes" id="UP000265040"/>
    </source>
</evidence>
<dbReference type="InParanoid" id="A0A3Q1I3I9"/>
<protein>
    <submittedName>
        <fullName evidence="1">Uncharacterized protein</fullName>
    </submittedName>
</protein>